<dbReference type="EMBL" id="JADGJH010000083">
    <property type="protein sequence ID" value="KAJ3139063.1"/>
    <property type="molecule type" value="Genomic_DNA"/>
</dbReference>
<reference evidence="1" key="1">
    <citation type="submission" date="2020-05" db="EMBL/GenBank/DDBJ databases">
        <title>Phylogenomic resolution of chytrid fungi.</title>
        <authorList>
            <person name="Stajich J.E."/>
            <person name="Amses K."/>
            <person name="Simmons R."/>
            <person name="Seto K."/>
            <person name="Myers J."/>
            <person name="Bonds A."/>
            <person name="Quandt C.A."/>
            <person name="Barry K."/>
            <person name="Liu P."/>
            <person name="Grigoriev I."/>
            <person name="Longcore J.E."/>
            <person name="James T.Y."/>
        </authorList>
    </citation>
    <scope>NUCLEOTIDE SEQUENCE</scope>
    <source>
        <strain evidence="1">JEL0513</strain>
    </source>
</reference>
<dbReference type="PANTHER" id="PTHR28158">
    <property type="entry name" value="37S RIBOSOMAL PROTEIN S35, MITOCHONDRIAL"/>
    <property type="match status" value="1"/>
</dbReference>
<evidence type="ECO:0000313" key="1">
    <source>
        <dbReference type="EMBL" id="KAJ3139063.1"/>
    </source>
</evidence>
<name>A0AAD5T9Y9_9FUNG</name>
<dbReference type="GO" id="GO:0005763">
    <property type="term" value="C:mitochondrial small ribosomal subunit"/>
    <property type="evidence" value="ECO:0007669"/>
    <property type="project" value="TreeGrafter"/>
</dbReference>
<dbReference type="AlphaFoldDB" id="A0AAD5T9Y9"/>
<proteinExistence type="predicted"/>
<dbReference type="GO" id="GO:0032543">
    <property type="term" value="P:mitochondrial translation"/>
    <property type="evidence" value="ECO:0007669"/>
    <property type="project" value="TreeGrafter"/>
</dbReference>
<sequence length="266" mass="29643">MIVVRQRVSATLTAGVLQRALATAAIPTVNTDVGNSIAIPKLEGGRLTRLKAVAEAKKWLANEGKQYRNQSESRFLGRGGATPFPHNPLFKPVPPLSDTIRQEIYDTHISDPNVQTPLNLATRYKISIARVQAILRLKGLQQRKENYGVPIQVQLTYHMEKLLKAGGTYRIVEPVRIMPTERLKPVFQFIDEADAISPEDAAKLLEIEPYANVQAKLDKKAEKIFSKDGLAETTSAFDEKKSGKSKFKFNFVDISKVDAKTTHVYS</sequence>
<dbReference type="GO" id="GO:0003735">
    <property type="term" value="F:structural constituent of ribosome"/>
    <property type="evidence" value="ECO:0007669"/>
    <property type="project" value="TreeGrafter"/>
</dbReference>
<keyword evidence="2" id="KW-1185">Reference proteome</keyword>
<dbReference type="Pfam" id="PF12298">
    <property type="entry name" value="Bot1p"/>
    <property type="match status" value="1"/>
</dbReference>
<dbReference type="InterPro" id="IPR021036">
    <property type="entry name" value="Ribosomal_mS45"/>
</dbReference>
<comment type="caution">
    <text evidence="1">The sequence shown here is derived from an EMBL/GenBank/DDBJ whole genome shotgun (WGS) entry which is preliminary data.</text>
</comment>
<dbReference type="PANTHER" id="PTHR28158:SF1">
    <property type="entry name" value="SMALL RIBOSOMAL SUBUNIT PROTEIN MS45"/>
    <property type="match status" value="1"/>
</dbReference>
<protein>
    <submittedName>
        <fullName evidence="1">Uncharacterized protein</fullName>
    </submittedName>
</protein>
<organism evidence="1 2">
    <name type="scientific">Physocladia obscura</name>
    <dbReference type="NCBI Taxonomy" id="109957"/>
    <lineage>
        <taxon>Eukaryota</taxon>
        <taxon>Fungi</taxon>
        <taxon>Fungi incertae sedis</taxon>
        <taxon>Chytridiomycota</taxon>
        <taxon>Chytridiomycota incertae sedis</taxon>
        <taxon>Chytridiomycetes</taxon>
        <taxon>Chytridiales</taxon>
        <taxon>Chytriomycetaceae</taxon>
        <taxon>Physocladia</taxon>
    </lineage>
</organism>
<evidence type="ECO:0000313" key="2">
    <source>
        <dbReference type="Proteomes" id="UP001211907"/>
    </source>
</evidence>
<accession>A0AAD5T9Y9</accession>
<dbReference type="Proteomes" id="UP001211907">
    <property type="component" value="Unassembled WGS sequence"/>
</dbReference>
<gene>
    <name evidence="1" type="ORF">HK100_012093</name>
</gene>